<name>A0A9N9XZH7_9HYPO</name>
<dbReference type="Proteomes" id="UP000754883">
    <property type="component" value="Unassembled WGS sequence"/>
</dbReference>
<evidence type="ECO:0000313" key="4">
    <source>
        <dbReference type="Proteomes" id="UP000754883"/>
    </source>
</evidence>
<feature type="chain" id="PRO_5040513751" description="GPI anchored protein" evidence="2">
    <location>
        <begin position="23"/>
        <end position="286"/>
    </location>
</feature>
<organism evidence="3 4">
    <name type="scientific">Clonostachys byssicola</name>
    <dbReference type="NCBI Taxonomy" id="160290"/>
    <lineage>
        <taxon>Eukaryota</taxon>
        <taxon>Fungi</taxon>
        <taxon>Dikarya</taxon>
        <taxon>Ascomycota</taxon>
        <taxon>Pezizomycotina</taxon>
        <taxon>Sordariomycetes</taxon>
        <taxon>Hypocreomycetidae</taxon>
        <taxon>Hypocreales</taxon>
        <taxon>Bionectriaceae</taxon>
        <taxon>Clonostachys</taxon>
    </lineage>
</organism>
<evidence type="ECO:0008006" key="5">
    <source>
        <dbReference type="Google" id="ProtNLM"/>
    </source>
</evidence>
<feature type="region of interest" description="Disordered" evidence="1">
    <location>
        <begin position="206"/>
        <end position="263"/>
    </location>
</feature>
<comment type="caution">
    <text evidence="3">The sequence shown here is derived from an EMBL/GenBank/DDBJ whole genome shotgun (WGS) entry which is preliminary data.</text>
</comment>
<keyword evidence="2" id="KW-0732">Signal</keyword>
<protein>
    <recommendedName>
        <fullName evidence="5">GPI anchored protein</fullName>
    </recommendedName>
</protein>
<proteinExistence type="predicted"/>
<keyword evidence="4" id="KW-1185">Reference proteome</keyword>
<dbReference type="EMBL" id="CABFNO020001273">
    <property type="protein sequence ID" value="CAG9976172.1"/>
    <property type="molecule type" value="Genomic_DNA"/>
</dbReference>
<sequence length="286" mass="29789">MRLVHCLRYELLFLALGVLASASMEVVNANPRKSFQGIAQVRSEELLGTSDLDTRLVERAECGLGKKVCNNGCIPMLATCCETGGGYCDISEYCTSDDGCCPIGKTCSGTGSCSSDEVPCGPKGYCIPSDGNCCTSGTGYCPKVKSCIVRDGETFCSSDGTSYSYTFNLGSSSLATSTRSLTLDLTSLSSTIERATTTTARTIGFSSSFPSSSEEDSSSTTSSVFATESSEEASTSIIESTATTSESSVTTATEAAATTSQPGASTRVQVSGFVLLSWLAAMYLWA</sequence>
<dbReference type="OrthoDB" id="5152093at2759"/>
<feature type="signal peptide" evidence="2">
    <location>
        <begin position="1"/>
        <end position="22"/>
    </location>
</feature>
<reference evidence="3" key="1">
    <citation type="submission" date="2021-10" db="EMBL/GenBank/DDBJ databases">
        <authorList>
            <person name="Piombo E."/>
        </authorList>
    </citation>
    <scope>NUCLEOTIDE SEQUENCE</scope>
</reference>
<feature type="compositionally biased region" description="Low complexity" evidence="1">
    <location>
        <begin position="206"/>
        <end position="260"/>
    </location>
</feature>
<dbReference type="AlphaFoldDB" id="A0A9N9XZH7"/>
<accession>A0A9N9XZH7</accession>
<gene>
    <name evidence="3" type="ORF">CBYS24578_00014087</name>
</gene>
<evidence type="ECO:0000256" key="2">
    <source>
        <dbReference type="SAM" id="SignalP"/>
    </source>
</evidence>
<evidence type="ECO:0000256" key="1">
    <source>
        <dbReference type="SAM" id="MobiDB-lite"/>
    </source>
</evidence>
<evidence type="ECO:0000313" key="3">
    <source>
        <dbReference type="EMBL" id="CAG9976172.1"/>
    </source>
</evidence>